<evidence type="ECO:0000256" key="4">
    <source>
        <dbReference type="SAM" id="MobiDB-lite"/>
    </source>
</evidence>
<gene>
    <name evidence="6" type="primary">YPEL2</name>
    <name evidence="6" type="ORF">TWF694_006925</name>
</gene>
<name>A0AAV9XLM9_9PEZI</name>
<dbReference type="Proteomes" id="UP001365542">
    <property type="component" value="Unassembled WGS sequence"/>
</dbReference>
<dbReference type="EMBL" id="JAVHJO010000002">
    <property type="protein sequence ID" value="KAK6542993.1"/>
    <property type="molecule type" value="Genomic_DNA"/>
</dbReference>
<evidence type="ECO:0000256" key="3">
    <source>
        <dbReference type="ARBA" id="ARBA00022833"/>
    </source>
</evidence>
<dbReference type="PANTHER" id="PTHR13848">
    <property type="entry name" value="PROTEIN YIPPEE-LIKE CG15309-RELATED"/>
    <property type="match status" value="1"/>
</dbReference>
<comment type="similarity">
    <text evidence="1">Belongs to the yippee family.</text>
</comment>
<feature type="domain" description="Yippee" evidence="5">
    <location>
        <begin position="201"/>
        <end position="300"/>
    </location>
</feature>
<accession>A0AAV9XLM9</accession>
<evidence type="ECO:0000313" key="7">
    <source>
        <dbReference type="Proteomes" id="UP001365542"/>
    </source>
</evidence>
<reference evidence="6 7" key="1">
    <citation type="submission" date="2019-10" db="EMBL/GenBank/DDBJ databases">
        <authorList>
            <person name="Palmer J.M."/>
        </authorList>
    </citation>
    <scope>NUCLEOTIDE SEQUENCE [LARGE SCALE GENOMIC DNA]</scope>
    <source>
        <strain evidence="6 7">TWF694</strain>
    </source>
</reference>
<keyword evidence="7" id="KW-1185">Reference proteome</keyword>
<feature type="compositionally biased region" description="Polar residues" evidence="4">
    <location>
        <begin position="150"/>
        <end position="159"/>
    </location>
</feature>
<feature type="region of interest" description="Disordered" evidence="4">
    <location>
        <begin position="17"/>
        <end position="118"/>
    </location>
</feature>
<dbReference type="AlphaFoldDB" id="A0AAV9XLM9"/>
<feature type="region of interest" description="Disordered" evidence="4">
    <location>
        <begin position="147"/>
        <end position="198"/>
    </location>
</feature>
<comment type="caution">
    <text evidence="6">The sequence shown here is derived from an EMBL/GenBank/DDBJ whole genome shotgun (WGS) entry which is preliminary data.</text>
</comment>
<feature type="region of interest" description="Disordered" evidence="4">
    <location>
        <begin position="310"/>
        <end position="336"/>
    </location>
</feature>
<dbReference type="InterPro" id="IPR004910">
    <property type="entry name" value="Yippee/Mis18/Cereblon"/>
</dbReference>
<dbReference type="InterPro" id="IPR034751">
    <property type="entry name" value="Yippee"/>
</dbReference>
<dbReference type="GO" id="GO:0046872">
    <property type="term" value="F:metal ion binding"/>
    <property type="evidence" value="ECO:0007669"/>
    <property type="project" value="UniProtKB-KW"/>
</dbReference>
<protein>
    <submittedName>
        <fullName evidence="6">Protein yippee-like 2</fullName>
    </submittedName>
</protein>
<evidence type="ECO:0000256" key="1">
    <source>
        <dbReference type="ARBA" id="ARBA00005613"/>
    </source>
</evidence>
<feature type="compositionally biased region" description="Polar residues" evidence="4">
    <location>
        <begin position="36"/>
        <end position="46"/>
    </location>
</feature>
<organism evidence="6 7">
    <name type="scientific">Orbilia ellipsospora</name>
    <dbReference type="NCBI Taxonomy" id="2528407"/>
    <lineage>
        <taxon>Eukaryota</taxon>
        <taxon>Fungi</taxon>
        <taxon>Dikarya</taxon>
        <taxon>Ascomycota</taxon>
        <taxon>Pezizomycotina</taxon>
        <taxon>Orbiliomycetes</taxon>
        <taxon>Orbiliales</taxon>
        <taxon>Orbiliaceae</taxon>
        <taxon>Orbilia</taxon>
    </lineage>
</organism>
<evidence type="ECO:0000313" key="6">
    <source>
        <dbReference type="EMBL" id="KAK6542993.1"/>
    </source>
</evidence>
<dbReference type="PROSITE" id="PS51792">
    <property type="entry name" value="YIPPEE"/>
    <property type="match status" value="1"/>
</dbReference>
<dbReference type="InterPro" id="IPR039058">
    <property type="entry name" value="Yippee_fam"/>
</dbReference>
<feature type="compositionally biased region" description="Acidic residues" evidence="4">
    <location>
        <begin position="95"/>
        <end position="104"/>
    </location>
</feature>
<evidence type="ECO:0000256" key="2">
    <source>
        <dbReference type="ARBA" id="ARBA00022723"/>
    </source>
</evidence>
<evidence type="ECO:0000259" key="5">
    <source>
        <dbReference type="PROSITE" id="PS51792"/>
    </source>
</evidence>
<proteinExistence type="inferred from homology"/>
<dbReference type="Pfam" id="PF03226">
    <property type="entry name" value="Yippee-Mis18"/>
    <property type="match status" value="1"/>
</dbReference>
<keyword evidence="3" id="KW-0862">Zinc</keyword>
<feature type="compositionally biased region" description="Low complexity" evidence="4">
    <location>
        <begin position="187"/>
        <end position="198"/>
    </location>
</feature>
<sequence length="392" mass="43952">MPNAASLNFPRFLLPAFPRWDPSLHKRHRPVEDVTEQPSTYTTAERPSSSSSSASSSPSSSSGPPARHERILSHDSGCVVSDDDEDHPDMHMQEEEGEEGEEEVSYTSASESAGSSTDSLEIYLDTESGYGGSDEDILTMDDITSHHHQNNTASSSSTLQQQQQQQQQSPKKHKRFPWSRSKREPKLTSPKPTSSLTTTTSYLHCLNCRTNLCFTSSVISKGFTGRHGRAYLVTHIIPSNIIHGRPTSRALQTGAHTVSDISCKICGSTLGWKYIHAEERSQRYKIGKYILETGRVGKVNVWDGELINPSNEPKKRTLSGANTGEGKKAMEEKEDWEPGWETLGDDEVEVDLADEEELEEMFSGNWNKDKVLRRRERKRQLDEMRRKADSNV</sequence>
<feature type="compositionally biased region" description="Low complexity" evidence="4">
    <location>
        <begin position="47"/>
        <end position="65"/>
    </location>
</feature>
<keyword evidence="2" id="KW-0479">Metal-binding</keyword>
<feature type="compositionally biased region" description="Low complexity" evidence="4">
    <location>
        <begin position="105"/>
        <end position="118"/>
    </location>
</feature>